<gene>
    <name evidence="5" type="ORF">NADFUDRAFT_20216</name>
</gene>
<dbReference type="EMBL" id="KV454406">
    <property type="protein sequence ID" value="ODQ68276.1"/>
    <property type="molecule type" value="Genomic_DNA"/>
</dbReference>
<feature type="region of interest" description="Disordered" evidence="4">
    <location>
        <begin position="349"/>
        <end position="477"/>
    </location>
</feature>
<reference evidence="5 6" key="1">
    <citation type="journal article" date="2016" name="Proc. Natl. Acad. Sci. U.S.A.">
        <title>Comparative genomics of biotechnologically important yeasts.</title>
        <authorList>
            <person name="Riley R."/>
            <person name="Haridas S."/>
            <person name="Wolfe K.H."/>
            <person name="Lopes M.R."/>
            <person name="Hittinger C.T."/>
            <person name="Goeker M."/>
            <person name="Salamov A.A."/>
            <person name="Wisecaver J.H."/>
            <person name="Long T.M."/>
            <person name="Calvey C.H."/>
            <person name="Aerts A.L."/>
            <person name="Barry K.W."/>
            <person name="Choi C."/>
            <person name="Clum A."/>
            <person name="Coughlan A.Y."/>
            <person name="Deshpande S."/>
            <person name="Douglass A.P."/>
            <person name="Hanson S.J."/>
            <person name="Klenk H.-P."/>
            <person name="LaButti K.M."/>
            <person name="Lapidus A."/>
            <person name="Lindquist E.A."/>
            <person name="Lipzen A.M."/>
            <person name="Meier-Kolthoff J.P."/>
            <person name="Ohm R.A."/>
            <person name="Otillar R.P."/>
            <person name="Pangilinan J.L."/>
            <person name="Peng Y."/>
            <person name="Rokas A."/>
            <person name="Rosa C.A."/>
            <person name="Scheuner C."/>
            <person name="Sibirny A.A."/>
            <person name="Slot J.C."/>
            <person name="Stielow J.B."/>
            <person name="Sun H."/>
            <person name="Kurtzman C.P."/>
            <person name="Blackwell M."/>
            <person name="Grigoriev I.V."/>
            <person name="Jeffries T.W."/>
        </authorList>
    </citation>
    <scope>NUCLEOTIDE SEQUENCE [LARGE SCALE GENOMIC DNA]</scope>
    <source>
        <strain evidence="5 6">DSM 6958</strain>
    </source>
</reference>
<feature type="compositionally biased region" description="Basic residues" evidence="4">
    <location>
        <begin position="209"/>
        <end position="219"/>
    </location>
</feature>
<dbReference type="OrthoDB" id="277439at2759"/>
<keyword evidence="3" id="KW-0539">Nucleus</keyword>
<evidence type="ECO:0000256" key="2">
    <source>
        <dbReference type="ARBA" id="ARBA00022553"/>
    </source>
</evidence>
<dbReference type="AlphaFoldDB" id="A0A1E3PS82"/>
<name>A0A1E3PS82_9ASCO</name>
<evidence type="ECO:0000313" key="5">
    <source>
        <dbReference type="EMBL" id="ODQ68276.1"/>
    </source>
</evidence>
<dbReference type="GO" id="GO:0032040">
    <property type="term" value="C:small-subunit processome"/>
    <property type="evidence" value="ECO:0007669"/>
    <property type="project" value="InterPro"/>
</dbReference>
<keyword evidence="6" id="KW-1185">Reference proteome</keyword>
<evidence type="ECO:0000313" key="6">
    <source>
        <dbReference type="Proteomes" id="UP000095009"/>
    </source>
</evidence>
<feature type="compositionally biased region" description="Basic and acidic residues" evidence="4">
    <location>
        <begin position="399"/>
        <end position="411"/>
    </location>
</feature>
<evidence type="ECO:0000256" key="1">
    <source>
        <dbReference type="ARBA" id="ARBA00004604"/>
    </source>
</evidence>
<feature type="compositionally biased region" description="Basic and acidic residues" evidence="4">
    <location>
        <begin position="349"/>
        <end position="365"/>
    </location>
</feature>
<comment type="subcellular location">
    <subcellularLocation>
        <location evidence="1">Nucleus</location>
        <location evidence="1">Nucleolus</location>
    </subcellularLocation>
</comment>
<feature type="region of interest" description="Disordered" evidence="4">
    <location>
        <begin position="209"/>
        <end position="234"/>
    </location>
</feature>
<sequence length="681" mass="77086">MNNTDAIIKPVSTIKKKKQRLENNHIPEGEFAVSTSSHNKLTLDDLTGAVSDPSAAKSLALLQKKPNGKSEDLSTKTLSVPLAKRLQDRLDRTAAFEISKEEVDKWADTVKSNREAEHLVFPINAPEPVTKPSSFTPLEPSTALEHKVSDILKESSLADEKTLSTFEELATNKMSMAEVKKRRNELRLMRDLMFREEQKAKRIKKIKSKSYRKVHKKERMKQEALMEGSDSDPEEHDIARARERMSLKHKNTGKWAKEMVDRGFTKDKETRSEMEEMLRRGEHLRKKILGSDDDGESTSNNIDRMDDRTFMDQPSESESEEIQASKSSLGKGILGMKFMQDAEVRAKQQNKLDLDQARNADRGIFSDEEETLGANENINAGRRKYQPGTAESNAAFDEIIQKVRQEHDLDAPTRNIKKGGLSSTKPNTGKGSNNNNNAGESEDDDVNPWLVDDDAKHSQKRTTIHNITKDSSATEKHLNKLKKKNAVEEQNITIDMNETLQVNDRFGSDNEDEDNEAEMDGDGATMTYAKGKVAFKQRELVKRAFAGDDVVSEFRQEKKQKVKDEGDKVVDVTIPGWGAWGGDGVKQKKKFTKKIAGIKAEKRKDAKLKNVIINERVDKKNTKFNASAVPFPFENREQYERSLRMPIGQEWATRETHQKLTKPRVIIKQGAIIDPIKAPFK</sequence>
<organism evidence="5 6">
    <name type="scientific">Nadsonia fulvescens var. elongata DSM 6958</name>
    <dbReference type="NCBI Taxonomy" id="857566"/>
    <lineage>
        <taxon>Eukaryota</taxon>
        <taxon>Fungi</taxon>
        <taxon>Dikarya</taxon>
        <taxon>Ascomycota</taxon>
        <taxon>Saccharomycotina</taxon>
        <taxon>Dipodascomycetes</taxon>
        <taxon>Dipodascales</taxon>
        <taxon>Dipodascales incertae sedis</taxon>
        <taxon>Nadsonia</taxon>
    </lineage>
</organism>
<dbReference type="STRING" id="857566.A0A1E3PS82"/>
<protein>
    <submittedName>
        <fullName evidence="5">Small-subunit processome</fullName>
    </submittedName>
</protein>
<evidence type="ECO:0000256" key="4">
    <source>
        <dbReference type="SAM" id="MobiDB-lite"/>
    </source>
</evidence>
<dbReference type="Pfam" id="PF04615">
    <property type="entry name" value="Utp14"/>
    <property type="match status" value="1"/>
</dbReference>
<dbReference type="PANTHER" id="PTHR14150">
    <property type="entry name" value="U3 SMALL NUCLEOLAR RNA-ASSOCIATED PROTEIN 14"/>
    <property type="match status" value="1"/>
</dbReference>
<feature type="compositionally biased region" description="Polar residues" evidence="4">
    <location>
        <begin position="421"/>
        <end position="432"/>
    </location>
</feature>
<keyword evidence="2" id="KW-0597">Phosphoprotein</keyword>
<dbReference type="Proteomes" id="UP000095009">
    <property type="component" value="Unassembled WGS sequence"/>
</dbReference>
<proteinExistence type="predicted"/>
<dbReference type="InterPro" id="IPR006709">
    <property type="entry name" value="SSU_processome_Utp14"/>
</dbReference>
<feature type="region of interest" description="Disordered" evidence="4">
    <location>
        <begin position="270"/>
        <end position="330"/>
    </location>
</feature>
<accession>A0A1E3PS82</accession>
<feature type="compositionally biased region" description="Basic and acidic residues" evidence="4">
    <location>
        <begin position="270"/>
        <end position="281"/>
    </location>
</feature>
<dbReference type="GO" id="GO:0006364">
    <property type="term" value="P:rRNA processing"/>
    <property type="evidence" value="ECO:0007669"/>
    <property type="project" value="InterPro"/>
</dbReference>
<evidence type="ECO:0000256" key="3">
    <source>
        <dbReference type="ARBA" id="ARBA00023242"/>
    </source>
</evidence>
<dbReference type="PANTHER" id="PTHR14150:SF12">
    <property type="entry name" value="U3 SMALL NUCLEOLAR RNA-ASSOCIATED PROTEIN 14 HOMOLOG A"/>
    <property type="match status" value="1"/>
</dbReference>